<dbReference type="GO" id="GO:0019646">
    <property type="term" value="P:aerobic electron transport chain"/>
    <property type="evidence" value="ECO:0007669"/>
    <property type="project" value="InterPro"/>
</dbReference>
<dbReference type="SUPFAM" id="SSF81452">
    <property type="entry name" value="Cytochrome c oxidase subunit III-like"/>
    <property type="match status" value="1"/>
</dbReference>
<feature type="transmembrane region" description="Helical" evidence="8">
    <location>
        <begin position="99"/>
        <end position="116"/>
    </location>
</feature>
<dbReference type="InterPro" id="IPR035973">
    <property type="entry name" value="Cyt_c_oxidase_su3-like_sf"/>
</dbReference>
<evidence type="ECO:0000256" key="3">
    <source>
        <dbReference type="ARBA" id="ARBA00022475"/>
    </source>
</evidence>
<dbReference type="InterPro" id="IPR013833">
    <property type="entry name" value="Cyt_c_oxidase_su3_a-hlx"/>
</dbReference>
<dbReference type="PROSITE" id="PS50253">
    <property type="entry name" value="COX3"/>
    <property type="match status" value="1"/>
</dbReference>
<comment type="subcellular location">
    <subcellularLocation>
        <location evidence="1 7">Cell membrane</location>
        <topology evidence="1 7">Multi-pass membrane protein</topology>
    </subcellularLocation>
</comment>
<dbReference type="OrthoDB" id="7470475at2"/>
<comment type="caution">
    <text evidence="10">The sequence shown here is derived from an EMBL/GenBank/DDBJ whole genome shotgun (WGS) entry which is preliminary data.</text>
</comment>
<evidence type="ECO:0000259" key="9">
    <source>
        <dbReference type="PROSITE" id="PS50253"/>
    </source>
</evidence>
<keyword evidence="4 7" id="KW-0812">Transmembrane</keyword>
<dbReference type="Proteomes" id="UP000249254">
    <property type="component" value="Unassembled WGS sequence"/>
</dbReference>
<feature type="transmembrane region" description="Helical" evidence="8">
    <location>
        <begin position="176"/>
        <end position="196"/>
    </location>
</feature>
<dbReference type="RefSeq" id="WP_111526857.1">
    <property type="nucleotide sequence ID" value="NZ_JBHRSG010000001.1"/>
</dbReference>
<evidence type="ECO:0000256" key="8">
    <source>
        <dbReference type="SAM" id="Phobius"/>
    </source>
</evidence>
<keyword evidence="3" id="KW-1003">Cell membrane</keyword>
<evidence type="ECO:0000256" key="5">
    <source>
        <dbReference type="ARBA" id="ARBA00022989"/>
    </source>
</evidence>
<keyword evidence="11" id="KW-1185">Reference proteome</keyword>
<dbReference type="PANTHER" id="PTHR11403">
    <property type="entry name" value="CYTOCHROME C OXIDASE SUBUNIT III"/>
    <property type="match status" value="1"/>
</dbReference>
<feature type="transmembrane region" description="Helical" evidence="8">
    <location>
        <begin position="68"/>
        <end position="87"/>
    </location>
</feature>
<dbReference type="Gene3D" id="1.20.120.80">
    <property type="entry name" value="Cytochrome c oxidase, subunit III, four-helix bundle"/>
    <property type="match status" value="1"/>
</dbReference>
<evidence type="ECO:0000256" key="6">
    <source>
        <dbReference type="ARBA" id="ARBA00023136"/>
    </source>
</evidence>
<feature type="domain" description="Heme-copper oxidase subunit III family profile" evidence="9">
    <location>
        <begin position="30"/>
        <end position="198"/>
    </location>
</feature>
<gene>
    <name evidence="10" type="ORF">DJ017_00425</name>
</gene>
<dbReference type="InterPro" id="IPR000298">
    <property type="entry name" value="Cyt_c_oxidase-like_su3"/>
</dbReference>
<dbReference type="PANTHER" id="PTHR11403:SF2">
    <property type="entry name" value="CYTOCHROME BO(3) UBIQUINOL OXIDASE SUBUNIT 3"/>
    <property type="match status" value="1"/>
</dbReference>
<evidence type="ECO:0000256" key="7">
    <source>
        <dbReference type="RuleBase" id="RU003376"/>
    </source>
</evidence>
<sequence length="201" mass="22623">MKAPRGLDLSTLPASGFRSHSLWYWAGCAFMLMESAGFALGCAAYVYLMNANSQWPLATSAPDLFWGTAQTVLLLVSLYPTILLSRASRRLDRAATRKLAVIVAILNAICLVIRAFEFPHLNTRWDQDAYGSVTWALMLLHTVHLITDFVDTGFLTVFLFTHPVSSERLSDVDDDAVYWSFVVATWLPIYLLVYWAPRWAP</sequence>
<evidence type="ECO:0000256" key="4">
    <source>
        <dbReference type="ARBA" id="ARBA00022692"/>
    </source>
</evidence>
<dbReference type="EMBL" id="QFYQ01000001">
    <property type="protein sequence ID" value="RAK53104.1"/>
    <property type="molecule type" value="Genomic_DNA"/>
</dbReference>
<accession>A0A328AI92</accession>
<evidence type="ECO:0000256" key="1">
    <source>
        <dbReference type="ARBA" id="ARBA00004651"/>
    </source>
</evidence>
<dbReference type="GO" id="GO:0004129">
    <property type="term" value="F:cytochrome-c oxidase activity"/>
    <property type="evidence" value="ECO:0007669"/>
    <property type="project" value="InterPro"/>
</dbReference>
<protein>
    <submittedName>
        <fullName evidence="10">Cytochrome C oxidase subunit III</fullName>
    </submittedName>
</protein>
<feature type="transmembrane region" description="Helical" evidence="8">
    <location>
        <begin position="136"/>
        <end position="164"/>
    </location>
</feature>
<feature type="transmembrane region" description="Helical" evidence="8">
    <location>
        <begin position="21"/>
        <end position="48"/>
    </location>
</feature>
<keyword evidence="5 8" id="KW-1133">Transmembrane helix</keyword>
<dbReference type="AlphaFoldDB" id="A0A328AI92"/>
<reference evidence="11" key="1">
    <citation type="submission" date="2018-05" db="EMBL/GenBank/DDBJ databases">
        <authorList>
            <person name="Li X."/>
        </authorList>
    </citation>
    <scope>NUCLEOTIDE SEQUENCE [LARGE SCALE GENOMIC DNA]</scope>
    <source>
        <strain evidence="11">LX32</strain>
    </source>
</reference>
<evidence type="ECO:0000313" key="11">
    <source>
        <dbReference type="Proteomes" id="UP000249254"/>
    </source>
</evidence>
<keyword evidence="6 8" id="KW-0472">Membrane</keyword>
<dbReference type="GO" id="GO:0005886">
    <property type="term" value="C:plasma membrane"/>
    <property type="evidence" value="ECO:0007669"/>
    <property type="project" value="UniProtKB-SubCell"/>
</dbReference>
<comment type="similarity">
    <text evidence="2 7">Belongs to the cytochrome c oxidase subunit 3 family.</text>
</comment>
<name>A0A328AI92_9CAUL</name>
<dbReference type="InterPro" id="IPR024791">
    <property type="entry name" value="Cyt_c/ubiquinol_Oxase_su3"/>
</dbReference>
<proteinExistence type="inferred from homology"/>
<evidence type="ECO:0000256" key="2">
    <source>
        <dbReference type="ARBA" id="ARBA00010581"/>
    </source>
</evidence>
<organism evidence="10 11">
    <name type="scientific">Phenylobacterium soli</name>
    <dbReference type="NCBI Taxonomy" id="2170551"/>
    <lineage>
        <taxon>Bacteria</taxon>
        <taxon>Pseudomonadati</taxon>
        <taxon>Pseudomonadota</taxon>
        <taxon>Alphaproteobacteria</taxon>
        <taxon>Caulobacterales</taxon>
        <taxon>Caulobacteraceae</taxon>
        <taxon>Phenylobacterium</taxon>
    </lineage>
</organism>
<evidence type="ECO:0000313" key="10">
    <source>
        <dbReference type="EMBL" id="RAK53104.1"/>
    </source>
</evidence>